<keyword evidence="1" id="KW-1003">Cell membrane</keyword>
<dbReference type="SUPFAM" id="SSF64182">
    <property type="entry name" value="DHH phosphoesterases"/>
    <property type="match status" value="1"/>
</dbReference>
<dbReference type="Pfam" id="PF02272">
    <property type="entry name" value="DHHA1"/>
    <property type="match status" value="1"/>
</dbReference>
<feature type="domain" description="DHHA1" evidence="5">
    <location>
        <begin position="598"/>
        <end position="672"/>
    </location>
</feature>
<evidence type="ECO:0000313" key="6">
    <source>
        <dbReference type="EMBL" id="RGC46276.1"/>
    </source>
</evidence>
<comment type="function">
    <text evidence="1">Has phosphodiesterase (PDE) activity against cyclic-di-AMP (c-di-AMP).</text>
</comment>
<dbReference type="Pfam" id="PF01368">
    <property type="entry name" value="DHH"/>
    <property type="match status" value="1"/>
</dbReference>
<keyword evidence="3" id="KW-1133">Transmembrane helix</keyword>
<dbReference type="InterPro" id="IPR003156">
    <property type="entry name" value="DHHA1_dom"/>
</dbReference>
<dbReference type="PANTHER" id="PTHR47618:SF2">
    <property type="entry name" value="CYCLIC-DI-AMP PHOSPHODIESTERASE GDPP"/>
    <property type="match status" value="1"/>
</dbReference>
<feature type="binding site" evidence="2">
    <location>
        <position position="375"/>
    </location>
    <ligand>
        <name>Mn(2+)</name>
        <dbReference type="ChEBI" id="CHEBI:29035"/>
        <label>1</label>
    </ligand>
</feature>
<dbReference type="GO" id="GO:0046872">
    <property type="term" value="F:metal ion binding"/>
    <property type="evidence" value="ECO:0007669"/>
    <property type="project" value="UniProtKB-KW"/>
</dbReference>
<dbReference type="Gene3D" id="3.10.310.30">
    <property type="match status" value="1"/>
</dbReference>
<evidence type="ECO:0000256" key="3">
    <source>
        <dbReference type="SAM" id="Phobius"/>
    </source>
</evidence>
<keyword evidence="3" id="KW-0812">Transmembrane</keyword>
<dbReference type="GO" id="GO:0106409">
    <property type="term" value="F:cyclic-di-AMP phosphodiesterase activity"/>
    <property type="evidence" value="ECO:0007669"/>
    <property type="project" value="RHEA"/>
</dbReference>
<feature type="binding site" evidence="2">
    <location>
        <position position="524"/>
    </location>
    <ligand>
        <name>Mn(2+)</name>
        <dbReference type="ChEBI" id="CHEBI:29035"/>
        <label>2</label>
    </ligand>
</feature>
<accession>A0A3E2XMH5</accession>
<keyword evidence="2" id="KW-0479">Metal-binding</keyword>
<reference evidence="6 7" key="1">
    <citation type="submission" date="2018-08" db="EMBL/GenBank/DDBJ databases">
        <title>A genome reference for cultivated species of the human gut microbiota.</title>
        <authorList>
            <person name="Zou Y."/>
            <person name="Xue W."/>
            <person name="Luo G."/>
        </authorList>
    </citation>
    <scope>NUCLEOTIDE SEQUENCE [LARGE SCALE GENOMIC DNA]</scope>
    <source>
        <strain evidence="6 7">AM28-39</strain>
    </source>
</reference>
<comment type="similarity">
    <text evidence="1">Belongs to the GdpP/PdeA phosphodiesterase family.</text>
</comment>
<feature type="binding site" evidence="2">
    <location>
        <position position="377"/>
    </location>
    <ligand>
        <name>Mn(2+)</name>
        <dbReference type="ChEBI" id="CHEBI:29035"/>
        <label>2</label>
    </ligand>
</feature>
<feature type="binding site" evidence="2">
    <location>
        <position position="371"/>
    </location>
    <ligand>
        <name>Mn(2+)</name>
        <dbReference type="ChEBI" id="CHEBI:29035"/>
        <label>1</label>
    </ligand>
</feature>
<dbReference type="GO" id="GO:0016787">
    <property type="term" value="F:hydrolase activity"/>
    <property type="evidence" value="ECO:0007669"/>
    <property type="project" value="UniProtKB-UniRule"/>
</dbReference>
<evidence type="ECO:0000256" key="1">
    <source>
        <dbReference type="PIRNR" id="PIRNR026583"/>
    </source>
</evidence>
<dbReference type="Gene3D" id="3.90.1640.10">
    <property type="entry name" value="inorganic pyrophosphatase (n-terminal core)"/>
    <property type="match status" value="1"/>
</dbReference>
<dbReference type="FunFam" id="3.90.1640.10:FF:000002">
    <property type="entry name" value="Cyclic-di-AMP phosphodiesterase"/>
    <property type="match status" value="1"/>
</dbReference>
<keyword evidence="1 3" id="KW-0472">Membrane</keyword>
<feature type="binding site" evidence="2">
    <location>
        <position position="445"/>
    </location>
    <ligand>
        <name>Mn(2+)</name>
        <dbReference type="ChEBI" id="CHEBI:29035"/>
        <label>2</label>
    </ligand>
</feature>
<dbReference type="Pfam" id="PF24898">
    <property type="entry name" value="GGDEF_GdpP"/>
    <property type="match status" value="1"/>
</dbReference>
<name>A0A3E2XMH5_9FIRM</name>
<feature type="domain" description="DDH" evidence="4">
    <location>
        <begin position="365"/>
        <end position="520"/>
    </location>
</feature>
<dbReference type="GO" id="GO:0003676">
    <property type="term" value="F:nucleic acid binding"/>
    <property type="evidence" value="ECO:0007669"/>
    <property type="project" value="UniProtKB-UniRule"/>
</dbReference>
<sequence length="680" mass="76441">MNKKVKLKGRLNMYMRWPVLLSALLLVATVLMYLVDYRAGLLMTACFVLYVAAAIVIYFYLKPSIVDELVNFAIEFAQVQHNLIHDLEIPYAILDETGKLLWANSCMKEIMGEFIDMKNISTLIPDIKQEMLPDDEEEKKYAHIRYKERYYKAEIMKVCIDDFAMANKVVEMQPEAYQLFAFYLFDETEIQMSRKEIQNQKLICGIILVDNYEEALNSTEEVRRSLLSALVERKITKYMQNYDAIVNKMEKDKYMFVIRQKYLPVLQSSKFALLDEVREINIGNEMSVTLCIGLGVNAASYAQALDWARHAIDLALGRGGDQAVVKEKDKISYYGGKTKQVEKSTRVRARVKAHALRQVIEGKEQVAIMGHKIGDLDSFGAAIGVYRAARSLNKKAFIVINDITTSVRPVIDHFMDNPEYDSDMFVTSETARGIVNMNTAMVVVDVNTSERTEGPELLNLTKTIVVIDHHRQSGNSIENPVLSYIEPYASSACEMVAEILQYITDSVKLRPEEADAMYAGLMIDTNNFISKTGVRTFEAAAFLKKSGADITRVRLKLRDDMQTYKARAEAVKNASVEGAYAYAECPSEGLESPTVVGAQVANELLNITGVEASFVFTVVKGVIYVSARSYDSMNVQLVMERLGGGGHSTMAGTQLKDMTVEEAEAKVKSVIKSMKMEGEI</sequence>
<keyword evidence="7" id="KW-1185">Reference proteome</keyword>
<dbReference type="InterPro" id="IPR051319">
    <property type="entry name" value="Oligoribo/pAp-PDE_c-di-AMP_PDE"/>
</dbReference>
<dbReference type="InterPro" id="IPR014528">
    <property type="entry name" value="GdpP/PdeA"/>
</dbReference>
<dbReference type="Proteomes" id="UP000261231">
    <property type="component" value="Unassembled WGS sequence"/>
</dbReference>
<gene>
    <name evidence="6" type="ORF">DW747_10290</name>
</gene>
<proteinExistence type="inferred from homology"/>
<dbReference type="InterPro" id="IPR038763">
    <property type="entry name" value="DHH_sf"/>
</dbReference>
<comment type="catalytic activity">
    <reaction evidence="1">
        <text>3',3'-c-di-AMP + H2O = 5'-O-phosphonoadenylyl-(3'-&gt;5')-adenosine + H(+)</text>
        <dbReference type="Rhea" id="RHEA:54420"/>
        <dbReference type="ChEBI" id="CHEBI:15377"/>
        <dbReference type="ChEBI" id="CHEBI:15378"/>
        <dbReference type="ChEBI" id="CHEBI:71500"/>
        <dbReference type="ChEBI" id="CHEBI:138171"/>
    </reaction>
</comment>
<dbReference type="RefSeq" id="WP_117540415.1">
    <property type="nucleotide sequence ID" value="NZ_QVFD01000009.1"/>
</dbReference>
<dbReference type="OrthoDB" id="9759476at2"/>
<dbReference type="InterPro" id="IPR001667">
    <property type="entry name" value="DDH_dom"/>
</dbReference>
<evidence type="ECO:0000313" key="7">
    <source>
        <dbReference type="Proteomes" id="UP000261231"/>
    </source>
</evidence>
<comment type="subcellular location">
    <subcellularLocation>
        <location evidence="1">Cell membrane</location>
    </subcellularLocation>
</comment>
<evidence type="ECO:0000259" key="5">
    <source>
        <dbReference type="Pfam" id="PF02272"/>
    </source>
</evidence>
<comment type="caution">
    <text evidence="6">The sequence shown here is derived from an EMBL/GenBank/DDBJ whole genome shotgun (WGS) entry which is preliminary data.</text>
</comment>
<protein>
    <recommendedName>
        <fullName evidence="1">Cyclic-di-AMP phosphodiesterase</fullName>
        <ecNumber evidence="1">3.1.4.-</ecNumber>
    </recommendedName>
</protein>
<comment type="cofactor">
    <cofactor evidence="2">
        <name>Mn(2+)</name>
        <dbReference type="ChEBI" id="CHEBI:29035"/>
    </cofactor>
    <text evidence="2">For phosphodiesterase activity, probably binds 2 Mn(2+) per subunit.</text>
</comment>
<dbReference type="AlphaFoldDB" id="A0A3E2XMH5"/>
<keyword evidence="2" id="KW-0464">Manganese</keyword>
<dbReference type="Gene3D" id="3.30.450.20">
    <property type="entry name" value="PAS domain"/>
    <property type="match status" value="1"/>
</dbReference>
<feature type="transmembrane region" description="Helical" evidence="3">
    <location>
        <begin position="42"/>
        <end position="61"/>
    </location>
</feature>
<dbReference type="PANTHER" id="PTHR47618">
    <property type="entry name" value="BIFUNCTIONAL OLIGORIBONUCLEASE AND PAP PHOSPHATASE NRNA"/>
    <property type="match status" value="1"/>
</dbReference>
<evidence type="ECO:0000256" key="2">
    <source>
        <dbReference type="PIRSR" id="PIRSR026583-50"/>
    </source>
</evidence>
<dbReference type="PIRSF" id="PIRSF026583">
    <property type="entry name" value="YybT"/>
    <property type="match status" value="1"/>
</dbReference>
<keyword evidence="1" id="KW-0378">Hydrolase</keyword>
<dbReference type="EC" id="3.1.4.-" evidence="1"/>
<evidence type="ECO:0000259" key="4">
    <source>
        <dbReference type="Pfam" id="PF01368"/>
    </source>
</evidence>
<dbReference type="GO" id="GO:0005886">
    <property type="term" value="C:plasma membrane"/>
    <property type="evidence" value="ECO:0007669"/>
    <property type="project" value="UniProtKB-SubCell"/>
</dbReference>
<feature type="binding site" evidence="2">
    <location>
        <position position="469"/>
    </location>
    <ligand>
        <name>Mn(2+)</name>
        <dbReference type="ChEBI" id="CHEBI:29035"/>
        <label>2</label>
    </ligand>
</feature>
<organism evidence="6 7">
    <name type="scientific">Coprococcus catus</name>
    <dbReference type="NCBI Taxonomy" id="116085"/>
    <lineage>
        <taxon>Bacteria</taxon>
        <taxon>Bacillati</taxon>
        <taxon>Bacillota</taxon>
        <taxon>Clostridia</taxon>
        <taxon>Lachnospirales</taxon>
        <taxon>Lachnospiraceae</taxon>
        <taxon>Coprococcus</taxon>
    </lineage>
</organism>
<feature type="binding site" evidence="2">
    <location>
        <position position="445"/>
    </location>
    <ligand>
        <name>Mn(2+)</name>
        <dbReference type="ChEBI" id="CHEBI:29035"/>
        <label>1</label>
    </ligand>
</feature>
<dbReference type="EMBL" id="QVFD01000009">
    <property type="protein sequence ID" value="RGC46276.1"/>
    <property type="molecule type" value="Genomic_DNA"/>
</dbReference>